<name>A0ABU0SFK5_9HYPH</name>
<accession>A0ABU0SFK5</accession>
<gene>
    <name evidence="2" type="ORF">QFZ34_004443</name>
</gene>
<protein>
    <recommendedName>
        <fullName evidence="4">Secreted protein</fullName>
    </recommendedName>
</protein>
<keyword evidence="3" id="KW-1185">Reference proteome</keyword>
<keyword evidence="1" id="KW-0732">Signal</keyword>
<dbReference type="Proteomes" id="UP001237780">
    <property type="component" value="Unassembled WGS sequence"/>
</dbReference>
<reference evidence="2 3" key="1">
    <citation type="submission" date="2023-07" db="EMBL/GenBank/DDBJ databases">
        <title>Comparative genomics of wheat-associated soil bacteria to identify genetic determinants of phenazine resistance.</title>
        <authorList>
            <person name="Mouncey N."/>
        </authorList>
    </citation>
    <scope>NUCLEOTIDE SEQUENCE [LARGE SCALE GENOMIC DNA]</scope>
    <source>
        <strain evidence="2 3">W4I11</strain>
    </source>
</reference>
<evidence type="ECO:0000313" key="3">
    <source>
        <dbReference type="Proteomes" id="UP001237780"/>
    </source>
</evidence>
<organism evidence="2 3">
    <name type="scientific">Phyllobacterium ifriqiyense</name>
    <dbReference type="NCBI Taxonomy" id="314238"/>
    <lineage>
        <taxon>Bacteria</taxon>
        <taxon>Pseudomonadati</taxon>
        <taxon>Pseudomonadota</taxon>
        <taxon>Alphaproteobacteria</taxon>
        <taxon>Hyphomicrobiales</taxon>
        <taxon>Phyllobacteriaceae</taxon>
        <taxon>Phyllobacterium</taxon>
    </lineage>
</organism>
<feature type="signal peptide" evidence="1">
    <location>
        <begin position="1"/>
        <end position="22"/>
    </location>
</feature>
<comment type="caution">
    <text evidence="2">The sequence shown here is derived from an EMBL/GenBank/DDBJ whole genome shotgun (WGS) entry which is preliminary data.</text>
</comment>
<evidence type="ECO:0008006" key="4">
    <source>
        <dbReference type="Google" id="ProtNLM"/>
    </source>
</evidence>
<dbReference type="EMBL" id="JAUSZT010000003">
    <property type="protein sequence ID" value="MDQ0999261.1"/>
    <property type="molecule type" value="Genomic_DNA"/>
</dbReference>
<proteinExistence type="predicted"/>
<feature type="chain" id="PRO_5045684763" description="Secreted protein" evidence="1">
    <location>
        <begin position="23"/>
        <end position="68"/>
    </location>
</feature>
<evidence type="ECO:0000256" key="1">
    <source>
        <dbReference type="SAM" id="SignalP"/>
    </source>
</evidence>
<sequence length="68" mass="7939">MIQSHFLVFARRSLMLTLCAFAHDNTPNTCDISPAICVKHQYIRQPRREGTSRSKRLNRKTIIPVMIR</sequence>
<evidence type="ECO:0000313" key="2">
    <source>
        <dbReference type="EMBL" id="MDQ0999261.1"/>
    </source>
</evidence>